<dbReference type="GO" id="GO:0006886">
    <property type="term" value="P:intracellular protein transport"/>
    <property type="evidence" value="ECO:0007669"/>
    <property type="project" value="UniProtKB-UniRule"/>
</dbReference>
<dbReference type="GO" id="GO:0006898">
    <property type="term" value="P:receptor-mediated endocytosis"/>
    <property type="evidence" value="ECO:0007669"/>
    <property type="project" value="TreeGrafter"/>
</dbReference>
<dbReference type="AlphaFoldDB" id="A0A397U7A6"/>
<protein>
    <submittedName>
        <fullName evidence="2">Armadillo-type protein</fullName>
    </submittedName>
</protein>
<sequence length="437" mass="50622">MLARERHGRYTRRTETENEVRQKARLNRRIDFLSFEWNKSKQKVLALKSKIDKMENELNERYISLLYVSLAIVRYLIKHRDLTLWARVLDQNNMYRRSLTDQINAVALPESIDPEYVSVTVKAFMAADLPIELMELLAKFILDNTAFNVAEIAVKNGLYEEAFNIYKKHGENTNAINVLIEHIGSIDRASEFAEIGDRCYDDGLYAAAKILFQSISNWTRLASALVYLGEYQAVVDGAYEHLRLFWPRLSVSNVIRACDEAHLWKEMVFLYENYGEFDNGSLAMMNHASDAWELSRFKDIIVKVSNVEIYYKALKFYMDERLLVSLTPRIYHTRVVQMFHKADNLPLIKSYLISVQGTNNEAVNEAYNDILIEDDKPLRDSFDSFDKFDNIGLAKRLENMSFLSFGTLQLIYIKKTSSELTRLKGLARGLCESIICA</sequence>
<dbReference type="GO" id="GO:0032051">
    <property type="term" value="F:clathrin light chain binding"/>
    <property type="evidence" value="ECO:0007669"/>
    <property type="project" value="TreeGrafter"/>
</dbReference>
<name>A0A397U7A6_9GLOM</name>
<dbReference type="InterPro" id="IPR055358">
    <property type="entry name" value="CHCR"/>
</dbReference>
<gene>
    <name evidence="2" type="ORF">C2G38_2217864</name>
</gene>
<dbReference type="InterPro" id="IPR016024">
    <property type="entry name" value="ARM-type_fold"/>
</dbReference>
<comment type="caution">
    <text evidence="2">The sequence shown here is derived from an EMBL/GenBank/DDBJ whole genome shotgun (WGS) entry which is preliminary data.</text>
</comment>
<proteinExistence type="predicted"/>
<keyword evidence="3" id="KW-1185">Reference proteome</keyword>
<dbReference type="OrthoDB" id="2113814at2759"/>
<dbReference type="Proteomes" id="UP000266673">
    <property type="component" value="Unassembled WGS sequence"/>
</dbReference>
<dbReference type="GO" id="GO:0071439">
    <property type="term" value="C:clathrin complex"/>
    <property type="evidence" value="ECO:0007669"/>
    <property type="project" value="TreeGrafter"/>
</dbReference>
<dbReference type="Pfam" id="PF00637">
    <property type="entry name" value="Clathrin"/>
    <property type="match status" value="2"/>
</dbReference>
<evidence type="ECO:0000256" key="1">
    <source>
        <dbReference type="PROSITE-ProRule" id="PRU01006"/>
    </source>
</evidence>
<dbReference type="InterPro" id="IPR011990">
    <property type="entry name" value="TPR-like_helical_dom_sf"/>
</dbReference>
<dbReference type="PROSITE" id="PS50236">
    <property type="entry name" value="CHCR"/>
    <property type="match status" value="1"/>
</dbReference>
<dbReference type="EMBL" id="QKWP01001862">
    <property type="protein sequence ID" value="RIB06152.1"/>
    <property type="molecule type" value="Genomic_DNA"/>
</dbReference>
<dbReference type="SUPFAM" id="SSF48371">
    <property type="entry name" value="ARM repeat"/>
    <property type="match status" value="2"/>
</dbReference>
<dbReference type="PANTHER" id="PTHR10292:SF1">
    <property type="entry name" value="CLATHRIN HEAVY CHAIN"/>
    <property type="match status" value="1"/>
</dbReference>
<evidence type="ECO:0000313" key="3">
    <source>
        <dbReference type="Proteomes" id="UP000266673"/>
    </source>
</evidence>
<dbReference type="PANTHER" id="PTHR10292">
    <property type="entry name" value="CLATHRIN HEAVY CHAIN RELATED"/>
    <property type="match status" value="1"/>
</dbReference>
<dbReference type="InterPro" id="IPR000547">
    <property type="entry name" value="Clathrin_H-chain/VPS_repeat"/>
</dbReference>
<dbReference type="Gene3D" id="1.25.40.10">
    <property type="entry name" value="Tetratricopeptide repeat domain"/>
    <property type="match status" value="3"/>
</dbReference>
<accession>A0A397U7A6</accession>
<organism evidence="2 3">
    <name type="scientific">Gigaspora rosea</name>
    <dbReference type="NCBI Taxonomy" id="44941"/>
    <lineage>
        <taxon>Eukaryota</taxon>
        <taxon>Fungi</taxon>
        <taxon>Fungi incertae sedis</taxon>
        <taxon>Mucoromycota</taxon>
        <taxon>Glomeromycotina</taxon>
        <taxon>Glomeromycetes</taxon>
        <taxon>Diversisporales</taxon>
        <taxon>Gigasporaceae</taxon>
        <taxon>Gigaspora</taxon>
    </lineage>
</organism>
<reference evidence="2 3" key="1">
    <citation type="submission" date="2018-06" db="EMBL/GenBank/DDBJ databases">
        <title>Comparative genomics reveals the genomic features of Rhizophagus irregularis, R. cerebriforme, R. diaphanum and Gigaspora rosea, and their symbiotic lifestyle signature.</title>
        <authorList>
            <person name="Morin E."/>
            <person name="San Clemente H."/>
            <person name="Chen E.C.H."/>
            <person name="De La Providencia I."/>
            <person name="Hainaut M."/>
            <person name="Kuo A."/>
            <person name="Kohler A."/>
            <person name="Murat C."/>
            <person name="Tang N."/>
            <person name="Roy S."/>
            <person name="Loubradou J."/>
            <person name="Henrissat B."/>
            <person name="Grigoriev I.V."/>
            <person name="Corradi N."/>
            <person name="Roux C."/>
            <person name="Martin F.M."/>
        </authorList>
    </citation>
    <scope>NUCLEOTIDE SEQUENCE [LARGE SCALE GENOMIC DNA]</scope>
    <source>
        <strain evidence="2 3">DAOM 194757</strain>
    </source>
</reference>
<dbReference type="STRING" id="44941.A0A397U7A6"/>
<evidence type="ECO:0000313" key="2">
    <source>
        <dbReference type="EMBL" id="RIB06152.1"/>
    </source>
</evidence>
<feature type="repeat" description="CHCR" evidence="1">
    <location>
        <begin position="108"/>
        <end position="326"/>
    </location>
</feature>